<sequence>MAEKIPLVLLPGLLCDEKLWAPQMQALSDMADCQVADLTRHESVKEMAASALEAAPEKFALAGLSMGGYVAQEIMRQAPERVMRLALLDTSPRADTEEQSVRRRGLIDLAQKGRFKGVTPRLLPLLIHPDRQEDEKLTSIIFAMAEHVGMDGFIRQQKAIMGRPDGRADLAKIAAPTLVLCGRQDALTPLDLHKEMAAGIAGSRLVVIEESGHLPTLERPAEVNMALREWLRG</sequence>
<protein>
    <submittedName>
        <fullName evidence="2">Hydrolase, alpha</fullName>
    </submittedName>
</protein>
<organism evidence="2 3">
    <name type="scientific">Oceanibaculum indicum P24</name>
    <dbReference type="NCBI Taxonomy" id="1207063"/>
    <lineage>
        <taxon>Bacteria</taxon>
        <taxon>Pseudomonadati</taxon>
        <taxon>Pseudomonadota</taxon>
        <taxon>Alphaproteobacteria</taxon>
        <taxon>Rhodospirillales</taxon>
        <taxon>Oceanibaculaceae</taxon>
        <taxon>Oceanibaculum</taxon>
    </lineage>
</organism>
<dbReference type="eggNOG" id="COG2021">
    <property type="taxonomic scope" value="Bacteria"/>
</dbReference>
<evidence type="ECO:0000313" key="3">
    <source>
        <dbReference type="Proteomes" id="UP000006746"/>
    </source>
</evidence>
<dbReference type="InterPro" id="IPR000073">
    <property type="entry name" value="AB_hydrolase_1"/>
</dbReference>
<dbReference type="Proteomes" id="UP000006746">
    <property type="component" value="Unassembled WGS sequence"/>
</dbReference>
<dbReference type="SUPFAM" id="SSF53474">
    <property type="entry name" value="alpha/beta-Hydrolases"/>
    <property type="match status" value="1"/>
</dbReference>
<name>K2K0M0_9PROT</name>
<dbReference type="GO" id="GO:0016787">
    <property type="term" value="F:hydrolase activity"/>
    <property type="evidence" value="ECO:0007669"/>
    <property type="project" value="UniProtKB-KW"/>
</dbReference>
<gene>
    <name evidence="2" type="ORF">P24_08094</name>
</gene>
<reference evidence="2 3" key="1">
    <citation type="journal article" date="2012" name="J. Bacteriol.">
        <title>Genome Sequence of Oceanibaculum indicum Type Strain P24.</title>
        <authorList>
            <person name="Lai Q."/>
            <person name="Shao Z."/>
        </authorList>
    </citation>
    <scope>NUCLEOTIDE SEQUENCE [LARGE SCALE GENOMIC DNA]</scope>
    <source>
        <strain evidence="2 3">P24</strain>
    </source>
</reference>
<accession>K2K0M0</accession>
<keyword evidence="2" id="KW-0378">Hydrolase</keyword>
<comment type="caution">
    <text evidence="2">The sequence shown here is derived from an EMBL/GenBank/DDBJ whole genome shotgun (WGS) entry which is preliminary data.</text>
</comment>
<dbReference type="PANTHER" id="PTHR43194:SF5">
    <property type="entry name" value="PIMELOYL-[ACYL-CARRIER PROTEIN] METHYL ESTER ESTERASE"/>
    <property type="match status" value="1"/>
</dbReference>
<dbReference type="InterPro" id="IPR050228">
    <property type="entry name" value="Carboxylesterase_BioH"/>
</dbReference>
<dbReference type="PATRIC" id="fig|1207063.3.peg.1633"/>
<evidence type="ECO:0000259" key="1">
    <source>
        <dbReference type="Pfam" id="PF12697"/>
    </source>
</evidence>
<dbReference type="AlphaFoldDB" id="K2K0M0"/>
<dbReference type="InterPro" id="IPR029058">
    <property type="entry name" value="AB_hydrolase_fold"/>
</dbReference>
<dbReference type="EMBL" id="AMRL01000008">
    <property type="protein sequence ID" value="EKE76294.1"/>
    <property type="molecule type" value="Genomic_DNA"/>
</dbReference>
<dbReference type="Pfam" id="PF12697">
    <property type="entry name" value="Abhydrolase_6"/>
    <property type="match status" value="1"/>
</dbReference>
<feature type="domain" description="AB hydrolase-1" evidence="1">
    <location>
        <begin position="37"/>
        <end position="224"/>
    </location>
</feature>
<dbReference type="PRINTS" id="PR00111">
    <property type="entry name" value="ABHYDROLASE"/>
</dbReference>
<keyword evidence="3" id="KW-1185">Reference proteome</keyword>
<dbReference type="RefSeq" id="WP_008944228.1">
    <property type="nucleotide sequence ID" value="NZ_AMRL01000008.1"/>
</dbReference>
<proteinExistence type="predicted"/>
<dbReference type="Gene3D" id="3.40.50.1820">
    <property type="entry name" value="alpha/beta hydrolase"/>
    <property type="match status" value="1"/>
</dbReference>
<evidence type="ECO:0000313" key="2">
    <source>
        <dbReference type="EMBL" id="EKE76294.1"/>
    </source>
</evidence>
<dbReference type="STRING" id="1207063.P24_08094"/>
<dbReference type="PANTHER" id="PTHR43194">
    <property type="entry name" value="HYDROLASE ALPHA/BETA FOLD FAMILY"/>
    <property type="match status" value="1"/>
</dbReference>